<proteinExistence type="predicted"/>
<keyword evidence="3" id="KW-1185">Reference proteome</keyword>
<feature type="transmembrane region" description="Helical" evidence="1">
    <location>
        <begin position="41"/>
        <end position="59"/>
    </location>
</feature>
<name>A0A0R3LQF5_9BRAD</name>
<dbReference type="EMBL" id="LLXZ01000102">
    <property type="protein sequence ID" value="KRR07270.1"/>
    <property type="molecule type" value="Genomic_DNA"/>
</dbReference>
<sequence length="78" mass="8640">MLLSRPVISGAVFALLGVYFAGAGTWLAVLGGVRGKRPRSMVLMPRLLIPTLLSVYLLMRSMVGWKAVRRLHHRLPIT</sequence>
<keyword evidence="1" id="KW-0472">Membrane</keyword>
<gene>
    <name evidence="2" type="ORF">CQ12_00285</name>
</gene>
<evidence type="ECO:0000313" key="2">
    <source>
        <dbReference type="EMBL" id="KRR07270.1"/>
    </source>
</evidence>
<keyword evidence="1" id="KW-0812">Transmembrane</keyword>
<dbReference type="AlphaFoldDB" id="A0A0R3LQF5"/>
<protein>
    <submittedName>
        <fullName evidence="2">Uncharacterized protein</fullName>
    </submittedName>
</protein>
<keyword evidence="1" id="KW-1133">Transmembrane helix</keyword>
<comment type="caution">
    <text evidence="2">The sequence shown here is derived from an EMBL/GenBank/DDBJ whole genome shotgun (WGS) entry which is preliminary data.</text>
</comment>
<organism evidence="2 3">
    <name type="scientific">Bradyrhizobium jicamae</name>
    <dbReference type="NCBI Taxonomy" id="280332"/>
    <lineage>
        <taxon>Bacteria</taxon>
        <taxon>Pseudomonadati</taxon>
        <taxon>Pseudomonadota</taxon>
        <taxon>Alphaproteobacteria</taxon>
        <taxon>Hyphomicrobiales</taxon>
        <taxon>Nitrobacteraceae</taxon>
        <taxon>Bradyrhizobium</taxon>
    </lineage>
</organism>
<dbReference type="Proteomes" id="UP000050863">
    <property type="component" value="Unassembled WGS sequence"/>
</dbReference>
<evidence type="ECO:0000256" key="1">
    <source>
        <dbReference type="SAM" id="Phobius"/>
    </source>
</evidence>
<accession>A0A0R3LQF5</accession>
<reference evidence="2 3" key="1">
    <citation type="submission" date="2014-03" db="EMBL/GenBank/DDBJ databases">
        <title>Bradyrhizobium valentinum sp. nov., isolated from effective nodules of Lupinus mariae-josephae, a lupine endemic of basic-lime soils in Eastern Spain.</title>
        <authorList>
            <person name="Duran D."/>
            <person name="Rey L."/>
            <person name="Navarro A."/>
            <person name="Busquets A."/>
            <person name="Imperial J."/>
            <person name="Ruiz-Argueso T."/>
        </authorList>
    </citation>
    <scope>NUCLEOTIDE SEQUENCE [LARGE SCALE GENOMIC DNA]</scope>
    <source>
        <strain evidence="2 3">PAC68</strain>
    </source>
</reference>
<feature type="transmembrane region" description="Helical" evidence="1">
    <location>
        <begin position="7"/>
        <end position="29"/>
    </location>
</feature>
<evidence type="ECO:0000313" key="3">
    <source>
        <dbReference type="Proteomes" id="UP000050863"/>
    </source>
</evidence>